<dbReference type="RefSeq" id="WP_176820338.1">
    <property type="nucleotide sequence ID" value="NZ_JAJEQC010000004.1"/>
</dbReference>
<dbReference type="NCBIfam" id="NF004976">
    <property type="entry name" value="PRK06349.1"/>
    <property type="match status" value="1"/>
</dbReference>
<evidence type="ECO:0000256" key="12">
    <source>
        <dbReference type="PIRSR" id="PIRSR000098-1"/>
    </source>
</evidence>
<dbReference type="Pfam" id="PF00742">
    <property type="entry name" value="Homoserine_dh"/>
    <property type="match status" value="1"/>
</dbReference>
<sequence length="414" mass="44670">MANIAVLGHGVVGSGVLEVLTSHAASIAKRAKEEIHVKYILDLKEFPGLPYSDRFTKDFNVILNDPEVQIVVEVMGGLHPAYDFVKACLENGKSVVTSNKELVAQKGAELLAIAQANNLNFLFEASVGGGIPIIRPISQCLAANDVTEIAGILNGTTNFILTKMIREQMNFEDALKLAQQLGYAERNPSADVEGLDACRKICILASLAFGTHVYPDSVYTEGITKITLQDVDFADVWGGVIKLIGSVKKLENGQVHIMVCPMFVHRGSQLASVDDVFNGIMVRGDATGDVVFYGKGAGKLPTASAVVADVIDCVKHFKARKYLFWEDAKPNYVADFGSMETSAFVRVSAKDSDTALNTAADVFGKITPLLAKRPVQGEAGFTVENLTEKELSDKLAALEARGVKVEGRIRISDY</sequence>
<evidence type="ECO:0000256" key="3">
    <source>
        <dbReference type="ARBA" id="ARBA00006753"/>
    </source>
</evidence>
<dbReference type="AlphaFoldDB" id="A0AAE3AKD8"/>
<evidence type="ECO:0000256" key="2">
    <source>
        <dbReference type="ARBA" id="ARBA00005062"/>
    </source>
</evidence>
<evidence type="ECO:0000256" key="1">
    <source>
        <dbReference type="ARBA" id="ARBA00005056"/>
    </source>
</evidence>
<dbReference type="PIRSF" id="PIRSF000098">
    <property type="entry name" value="Homoser_dehydrog"/>
    <property type="match status" value="1"/>
</dbReference>
<dbReference type="GO" id="GO:0050661">
    <property type="term" value="F:NADP binding"/>
    <property type="evidence" value="ECO:0007669"/>
    <property type="project" value="InterPro"/>
</dbReference>
<keyword evidence="8 14" id="KW-0560">Oxidoreductase</keyword>
<dbReference type="EC" id="1.1.1.3" evidence="4 14"/>
<feature type="binding site" evidence="13">
    <location>
        <position position="185"/>
    </location>
    <ligand>
        <name>L-homoserine</name>
        <dbReference type="ChEBI" id="CHEBI:57476"/>
    </ligand>
</feature>
<dbReference type="SUPFAM" id="SSF55347">
    <property type="entry name" value="Glyceraldehyde-3-phosphate dehydrogenase-like, C-terminal domain"/>
    <property type="match status" value="1"/>
</dbReference>
<evidence type="ECO:0000313" key="19">
    <source>
        <dbReference type="Proteomes" id="UP001199424"/>
    </source>
</evidence>
<keyword evidence="6 14" id="KW-0028">Amino-acid biosynthesis</keyword>
<evidence type="ECO:0000259" key="17">
    <source>
        <dbReference type="Pfam" id="PF03447"/>
    </source>
</evidence>
<keyword evidence="9" id="KW-0915">Sodium</keyword>
<dbReference type="EMBL" id="JAJEQC010000004">
    <property type="protein sequence ID" value="MCC2136405.1"/>
    <property type="molecule type" value="Genomic_DNA"/>
</dbReference>
<evidence type="ECO:0000256" key="15">
    <source>
        <dbReference type="RuleBase" id="RU004171"/>
    </source>
</evidence>
<dbReference type="GO" id="GO:0004412">
    <property type="term" value="F:homoserine dehydrogenase activity"/>
    <property type="evidence" value="ECO:0007669"/>
    <property type="project" value="UniProtKB-EC"/>
</dbReference>
<feature type="binding site" evidence="13">
    <location>
        <position position="100"/>
    </location>
    <ligand>
        <name>NADPH</name>
        <dbReference type="ChEBI" id="CHEBI:57783"/>
    </ligand>
</feature>
<accession>A0AAE3AKD8</accession>
<dbReference type="FunFam" id="3.30.360.10:FF:000005">
    <property type="entry name" value="Homoserine dehydrogenase"/>
    <property type="match status" value="1"/>
</dbReference>
<evidence type="ECO:0000256" key="4">
    <source>
        <dbReference type="ARBA" id="ARBA00013213"/>
    </source>
</evidence>
<keyword evidence="19" id="KW-1185">Reference proteome</keyword>
<dbReference type="InterPro" id="IPR001342">
    <property type="entry name" value="HDH_cat"/>
</dbReference>
<dbReference type="Gene3D" id="3.30.360.10">
    <property type="entry name" value="Dihydrodipicolinate Reductase, domain 2"/>
    <property type="match status" value="1"/>
</dbReference>
<evidence type="ECO:0000256" key="7">
    <source>
        <dbReference type="ARBA" id="ARBA00022697"/>
    </source>
</evidence>
<evidence type="ECO:0000256" key="13">
    <source>
        <dbReference type="PIRSR" id="PIRSR000098-2"/>
    </source>
</evidence>
<dbReference type="InterPro" id="IPR019811">
    <property type="entry name" value="HDH_CS"/>
</dbReference>
<evidence type="ECO:0000256" key="10">
    <source>
        <dbReference type="ARBA" id="ARBA00023167"/>
    </source>
</evidence>
<dbReference type="Gene3D" id="3.40.50.720">
    <property type="entry name" value="NAD(P)-binding Rossmann-like Domain"/>
    <property type="match status" value="1"/>
</dbReference>
<dbReference type="GO" id="GO:0009086">
    <property type="term" value="P:methionine biosynthetic process"/>
    <property type="evidence" value="ECO:0007669"/>
    <property type="project" value="UniProtKB-KW"/>
</dbReference>
<feature type="binding site" evidence="13">
    <location>
        <begin position="7"/>
        <end position="14"/>
    </location>
    <ligand>
        <name>NADP(+)</name>
        <dbReference type="ChEBI" id="CHEBI:58349"/>
    </ligand>
</feature>
<protein>
    <recommendedName>
        <fullName evidence="5 14">Homoserine dehydrogenase</fullName>
        <ecNumber evidence="4 14">1.1.1.3</ecNumber>
    </recommendedName>
</protein>
<evidence type="ECO:0000256" key="8">
    <source>
        <dbReference type="ARBA" id="ARBA00023002"/>
    </source>
</evidence>
<dbReference type="PANTHER" id="PTHR43331">
    <property type="entry name" value="HOMOSERINE DEHYDROGENASE"/>
    <property type="match status" value="1"/>
</dbReference>
<dbReference type="PANTHER" id="PTHR43331:SF1">
    <property type="entry name" value="HOMOSERINE DEHYDROGENASE"/>
    <property type="match status" value="1"/>
</dbReference>
<feature type="domain" description="Homoserine dehydrogenase catalytic" evidence="16">
    <location>
        <begin position="132"/>
        <end position="311"/>
    </location>
</feature>
<dbReference type="GO" id="GO:0009088">
    <property type="term" value="P:threonine biosynthetic process"/>
    <property type="evidence" value="ECO:0007669"/>
    <property type="project" value="UniProtKB-KW"/>
</dbReference>
<feature type="domain" description="Aspartate/homoserine dehydrogenase NAD-binding" evidence="17">
    <location>
        <begin position="8"/>
        <end position="124"/>
    </location>
</feature>
<dbReference type="Pfam" id="PF03447">
    <property type="entry name" value="NAD_binding_3"/>
    <property type="match status" value="1"/>
</dbReference>
<keyword evidence="7 14" id="KW-0791">Threonine biosynthesis</keyword>
<proteinExistence type="inferred from homology"/>
<dbReference type="SUPFAM" id="SSF51735">
    <property type="entry name" value="NAD(P)-binding Rossmann-fold domains"/>
    <property type="match status" value="1"/>
</dbReference>
<evidence type="ECO:0000259" key="16">
    <source>
        <dbReference type="Pfam" id="PF00742"/>
    </source>
</evidence>
<organism evidence="18 19">
    <name type="scientific">Hominenteromicrobium mulieris</name>
    <dbReference type="NCBI Taxonomy" id="2885357"/>
    <lineage>
        <taxon>Bacteria</taxon>
        <taxon>Bacillati</taxon>
        <taxon>Bacillota</taxon>
        <taxon>Clostridia</taxon>
        <taxon>Eubacteriales</taxon>
        <taxon>Oscillospiraceae</taxon>
        <taxon>Hominenteromicrobium</taxon>
    </lineage>
</organism>
<dbReference type="InterPro" id="IPR036291">
    <property type="entry name" value="NAD(P)-bd_dom_sf"/>
</dbReference>
<gene>
    <name evidence="18" type="ORF">LKD31_05185</name>
</gene>
<keyword evidence="10 14" id="KW-0486">Methionine biosynthesis</keyword>
<dbReference type="InterPro" id="IPR016204">
    <property type="entry name" value="HDH"/>
</dbReference>
<dbReference type="PROSITE" id="PS01042">
    <property type="entry name" value="HOMOSER_DHGENASE"/>
    <property type="match status" value="1"/>
</dbReference>
<dbReference type="Proteomes" id="UP001199424">
    <property type="component" value="Unassembled WGS sequence"/>
</dbReference>
<dbReference type="Gene3D" id="3.30.70.260">
    <property type="match status" value="1"/>
</dbReference>
<dbReference type="InterPro" id="IPR005106">
    <property type="entry name" value="Asp/hSer_DH_NAD-bd"/>
</dbReference>
<comment type="similarity">
    <text evidence="3 15">Belongs to the homoserine dehydrogenase family.</text>
</comment>
<evidence type="ECO:0000313" key="18">
    <source>
        <dbReference type="EMBL" id="MCC2136405.1"/>
    </source>
</evidence>
<comment type="catalytic activity">
    <reaction evidence="11">
        <text>L-homoserine + NADP(+) = L-aspartate 4-semialdehyde + NADPH + H(+)</text>
        <dbReference type="Rhea" id="RHEA:15761"/>
        <dbReference type="ChEBI" id="CHEBI:15378"/>
        <dbReference type="ChEBI" id="CHEBI:57476"/>
        <dbReference type="ChEBI" id="CHEBI:57783"/>
        <dbReference type="ChEBI" id="CHEBI:58349"/>
        <dbReference type="ChEBI" id="CHEBI:537519"/>
        <dbReference type="EC" id="1.1.1.3"/>
    </reaction>
    <physiologicalReaction direction="right-to-left" evidence="11">
        <dbReference type="Rhea" id="RHEA:15763"/>
    </physiologicalReaction>
</comment>
<evidence type="ECO:0000256" key="14">
    <source>
        <dbReference type="RuleBase" id="RU000579"/>
    </source>
</evidence>
<feature type="active site" description="Proton donor" evidence="12">
    <location>
        <position position="200"/>
    </location>
</feature>
<evidence type="ECO:0000256" key="5">
    <source>
        <dbReference type="ARBA" id="ARBA00013376"/>
    </source>
</evidence>
<evidence type="ECO:0000256" key="11">
    <source>
        <dbReference type="ARBA" id="ARBA00048841"/>
    </source>
</evidence>
<evidence type="ECO:0000256" key="6">
    <source>
        <dbReference type="ARBA" id="ARBA00022605"/>
    </source>
</evidence>
<name>A0AAE3AKD8_9FIRM</name>
<evidence type="ECO:0000256" key="9">
    <source>
        <dbReference type="ARBA" id="ARBA00023053"/>
    </source>
</evidence>
<reference evidence="18" key="1">
    <citation type="submission" date="2021-10" db="EMBL/GenBank/DDBJ databases">
        <title>Anaerobic single-cell dispensing facilitates the cultivation of human gut bacteria.</title>
        <authorList>
            <person name="Afrizal A."/>
        </authorList>
    </citation>
    <scope>NUCLEOTIDE SEQUENCE</scope>
    <source>
        <strain evidence="18">CLA-AA-H250</strain>
    </source>
</reference>
<comment type="pathway">
    <text evidence="1 14">Amino-acid biosynthesis; L-threonine biosynthesis; L-threonine from L-aspartate: step 3/5.</text>
</comment>
<comment type="pathway">
    <text evidence="2 14">Amino-acid biosynthesis; L-methionine biosynthesis via de novo pathway; L-homoserine from L-aspartate: step 3/3.</text>
</comment>
<keyword evidence="13 14" id="KW-0521">NADP</keyword>
<comment type="caution">
    <text evidence="18">The sequence shown here is derived from an EMBL/GenBank/DDBJ whole genome shotgun (WGS) entry which is preliminary data.</text>
</comment>